<gene>
    <name evidence="2" type="ORF">BSO21_10190</name>
</gene>
<accession>A0ABX3GQL9</accession>
<evidence type="ECO:0000259" key="1">
    <source>
        <dbReference type="Pfam" id="PF01609"/>
    </source>
</evidence>
<sequence>MAESIAKRHRHRVVEFENNRSEIVRVVTDVRKASPHVIAKNYKTRWQIEVFFRWIKQHLNVPYLFGTTENAVYSQLFVVLAVYVLQKYIFDEIHPNMPIFTQLTFWESVQYFRMFNLPLERQVQLGLLWNKWNSGISAIP</sequence>
<name>A0ABX3GQL9_9BACL</name>
<dbReference type="InterPro" id="IPR012337">
    <property type="entry name" value="RNaseH-like_sf"/>
</dbReference>
<dbReference type="Pfam" id="PF01609">
    <property type="entry name" value="DDE_Tnp_1"/>
    <property type="match status" value="1"/>
</dbReference>
<organism evidence="2 3">
    <name type="scientific">Paenibacillus odorifer</name>
    <dbReference type="NCBI Taxonomy" id="189426"/>
    <lineage>
        <taxon>Bacteria</taxon>
        <taxon>Bacillati</taxon>
        <taxon>Bacillota</taxon>
        <taxon>Bacilli</taxon>
        <taxon>Bacillales</taxon>
        <taxon>Paenibacillaceae</taxon>
        <taxon>Paenibacillus</taxon>
    </lineage>
</organism>
<proteinExistence type="predicted"/>
<evidence type="ECO:0000313" key="2">
    <source>
        <dbReference type="EMBL" id="OMD34883.1"/>
    </source>
</evidence>
<dbReference type="SUPFAM" id="SSF53098">
    <property type="entry name" value="Ribonuclease H-like"/>
    <property type="match status" value="1"/>
</dbReference>
<dbReference type="InterPro" id="IPR002559">
    <property type="entry name" value="Transposase_11"/>
</dbReference>
<dbReference type="PANTHER" id="PTHR33258">
    <property type="entry name" value="TRANSPOSASE INSL FOR INSERTION SEQUENCE ELEMENT IS186A-RELATED"/>
    <property type="match status" value="1"/>
</dbReference>
<keyword evidence="3" id="KW-1185">Reference proteome</keyword>
<feature type="domain" description="Transposase IS4-like" evidence="1">
    <location>
        <begin position="7"/>
        <end position="85"/>
    </location>
</feature>
<dbReference type="Proteomes" id="UP000187158">
    <property type="component" value="Unassembled WGS sequence"/>
</dbReference>
<evidence type="ECO:0000313" key="3">
    <source>
        <dbReference type="Proteomes" id="UP000187158"/>
    </source>
</evidence>
<protein>
    <recommendedName>
        <fullName evidence="1">Transposase IS4-like domain-containing protein</fullName>
    </recommendedName>
</protein>
<dbReference type="EMBL" id="MPVP01000046">
    <property type="protein sequence ID" value="OMD34883.1"/>
    <property type="molecule type" value="Genomic_DNA"/>
</dbReference>
<reference evidence="2 3" key="1">
    <citation type="submission" date="2016-11" db="EMBL/GenBank/DDBJ databases">
        <title>Paenibacillus species isolates.</title>
        <authorList>
            <person name="Beno S.M."/>
        </authorList>
    </citation>
    <scope>NUCLEOTIDE SEQUENCE [LARGE SCALE GENOMIC DNA]</scope>
    <source>
        <strain evidence="2 3">FSL H7-0433</strain>
    </source>
</reference>
<comment type="caution">
    <text evidence="2">The sequence shown here is derived from an EMBL/GenBank/DDBJ whole genome shotgun (WGS) entry which is preliminary data.</text>
</comment>
<dbReference type="PANTHER" id="PTHR33258:SF1">
    <property type="entry name" value="TRANSPOSASE INSL FOR INSERTION SEQUENCE ELEMENT IS186A-RELATED"/>
    <property type="match status" value="1"/>
</dbReference>